<evidence type="ECO:0000256" key="1">
    <source>
        <dbReference type="SAM" id="MobiDB-lite"/>
    </source>
</evidence>
<feature type="compositionally biased region" description="Basic residues" evidence="1">
    <location>
        <begin position="94"/>
        <end position="104"/>
    </location>
</feature>
<gene>
    <name evidence="2" type="ORF">ACJRO7_031647</name>
</gene>
<comment type="caution">
    <text evidence="2">The sequence shown here is derived from an EMBL/GenBank/DDBJ whole genome shotgun (WGS) entry which is preliminary data.</text>
</comment>
<feature type="compositionally biased region" description="Polar residues" evidence="1">
    <location>
        <begin position="61"/>
        <end position="71"/>
    </location>
</feature>
<evidence type="ECO:0000313" key="3">
    <source>
        <dbReference type="Proteomes" id="UP001634007"/>
    </source>
</evidence>
<evidence type="ECO:0000313" key="2">
    <source>
        <dbReference type="EMBL" id="KAL3726781.1"/>
    </source>
</evidence>
<sequence>MSPRKHQRCLADVNNLLGFSAITVALGFNHSSNLCVLERGCVCSIVQHWISVKKELKGQIGVSTTSTSGHSQELGDSETMVKSYEPKQPWPWLRSRRHGSHGCE</sequence>
<feature type="region of interest" description="Disordered" evidence="1">
    <location>
        <begin position="61"/>
        <end position="104"/>
    </location>
</feature>
<dbReference type="EMBL" id="JBJKBG010000008">
    <property type="protein sequence ID" value="KAL3726781.1"/>
    <property type="molecule type" value="Genomic_DNA"/>
</dbReference>
<proteinExistence type="predicted"/>
<keyword evidence="3" id="KW-1185">Reference proteome</keyword>
<protein>
    <submittedName>
        <fullName evidence="2">Uncharacterized protein</fullName>
    </submittedName>
</protein>
<accession>A0ABD3JFE4</accession>
<dbReference type="AlphaFoldDB" id="A0ABD3JFE4"/>
<name>A0ABD3JFE4_EUCGL</name>
<reference evidence="2 3" key="1">
    <citation type="submission" date="2024-11" db="EMBL/GenBank/DDBJ databases">
        <title>Chromosome-level genome assembly of Eucalyptus globulus Labill. provides insights into its genome evolution.</title>
        <authorList>
            <person name="Li X."/>
        </authorList>
    </citation>
    <scope>NUCLEOTIDE SEQUENCE [LARGE SCALE GENOMIC DNA]</scope>
    <source>
        <strain evidence="2">CL2024</strain>
        <tissue evidence="2">Fresh tender leaves</tissue>
    </source>
</reference>
<dbReference type="Proteomes" id="UP001634007">
    <property type="component" value="Unassembled WGS sequence"/>
</dbReference>
<organism evidence="2 3">
    <name type="scientific">Eucalyptus globulus</name>
    <name type="common">Tasmanian blue gum</name>
    <dbReference type="NCBI Taxonomy" id="34317"/>
    <lineage>
        <taxon>Eukaryota</taxon>
        <taxon>Viridiplantae</taxon>
        <taxon>Streptophyta</taxon>
        <taxon>Embryophyta</taxon>
        <taxon>Tracheophyta</taxon>
        <taxon>Spermatophyta</taxon>
        <taxon>Magnoliopsida</taxon>
        <taxon>eudicotyledons</taxon>
        <taxon>Gunneridae</taxon>
        <taxon>Pentapetalae</taxon>
        <taxon>rosids</taxon>
        <taxon>malvids</taxon>
        <taxon>Myrtales</taxon>
        <taxon>Myrtaceae</taxon>
        <taxon>Myrtoideae</taxon>
        <taxon>Eucalypteae</taxon>
        <taxon>Eucalyptus</taxon>
    </lineage>
</organism>